<dbReference type="STRING" id="1328759.A0A5C2S3Z8"/>
<evidence type="ECO:0000256" key="1">
    <source>
        <dbReference type="SAM" id="MobiDB-lite"/>
    </source>
</evidence>
<evidence type="ECO:0000313" key="3">
    <source>
        <dbReference type="Proteomes" id="UP000313359"/>
    </source>
</evidence>
<dbReference type="OrthoDB" id="2755640at2759"/>
<proteinExistence type="predicted"/>
<dbReference type="AlphaFoldDB" id="A0A5C2S3Z8"/>
<organism evidence="2 3">
    <name type="scientific">Lentinus tigrinus ALCF2SS1-6</name>
    <dbReference type="NCBI Taxonomy" id="1328759"/>
    <lineage>
        <taxon>Eukaryota</taxon>
        <taxon>Fungi</taxon>
        <taxon>Dikarya</taxon>
        <taxon>Basidiomycota</taxon>
        <taxon>Agaricomycotina</taxon>
        <taxon>Agaricomycetes</taxon>
        <taxon>Polyporales</taxon>
        <taxon>Polyporaceae</taxon>
        <taxon>Lentinus</taxon>
    </lineage>
</organism>
<feature type="region of interest" description="Disordered" evidence="1">
    <location>
        <begin position="1"/>
        <end position="22"/>
    </location>
</feature>
<protein>
    <submittedName>
        <fullName evidence="2">Uncharacterized protein</fullName>
    </submittedName>
</protein>
<gene>
    <name evidence="2" type="ORF">L227DRAFT_193901</name>
</gene>
<dbReference type="Proteomes" id="UP000313359">
    <property type="component" value="Unassembled WGS sequence"/>
</dbReference>
<feature type="compositionally biased region" description="Basic residues" evidence="1">
    <location>
        <begin position="1"/>
        <end position="10"/>
    </location>
</feature>
<feature type="region of interest" description="Disordered" evidence="1">
    <location>
        <begin position="139"/>
        <end position="179"/>
    </location>
</feature>
<sequence>MARSRGRRKLGKVDSPDGVFAGGPARKMRSQARVILKRRIENKTGDKSATLWYEGNYYHRFVYMRRRIRIDRWPDAVPFRNLSDLTEAQLILLLDALKKRGKGAVRFVDVSDAEAAAHARDVEGVLPGVYKQSAIGLGHPGRSDVKKSRFKNGKPVSKGRKLRTKGAITPKYVDDSDME</sequence>
<feature type="compositionally biased region" description="Basic residues" evidence="1">
    <location>
        <begin position="148"/>
        <end position="164"/>
    </location>
</feature>
<keyword evidence="3" id="KW-1185">Reference proteome</keyword>
<name>A0A5C2S3Z8_9APHY</name>
<evidence type="ECO:0000313" key="2">
    <source>
        <dbReference type="EMBL" id="RPD58333.1"/>
    </source>
</evidence>
<dbReference type="EMBL" id="ML122276">
    <property type="protein sequence ID" value="RPD58333.1"/>
    <property type="molecule type" value="Genomic_DNA"/>
</dbReference>
<reference evidence="2" key="1">
    <citation type="journal article" date="2018" name="Genome Biol. Evol.">
        <title>Genomics and development of Lentinus tigrinus, a white-rot wood-decaying mushroom with dimorphic fruiting bodies.</title>
        <authorList>
            <person name="Wu B."/>
            <person name="Xu Z."/>
            <person name="Knudson A."/>
            <person name="Carlson A."/>
            <person name="Chen N."/>
            <person name="Kovaka S."/>
            <person name="LaButti K."/>
            <person name="Lipzen A."/>
            <person name="Pennachio C."/>
            <person name="Riley R."/>
            <person name="Schakwitz W."/>
            <person name="Umezawa K."/>
            <person name="Ohm R.A."/>
            <person name="Grigoriev I.V."/>
            <person name="Nagy L.G."/>
            <person name="Gibbons J."/>
            <person name="Hibbett D."/>
        </authorList>
    </citation>
    <scope>NUCLEOTIDE SEQUENCE [LARGE SCALE GENOMIC DNA]</scope>
    <source>
        <strain evidence="2">ALCF2SS1-6</strain>
    </source>
</reference>
<accession>A0A5C2S3Z8</accession>